<comment type="caution">
    <text evidence="2">The sequence shown here is derived from an EMBL/GenBank/DDBJ whole genome shotgun (WGS) entry which is preliminary data.</text>
</comment>
<feature type="non-terminal residue" evidence="2">
    <location>
        <position position="110"/>
    </location>
</feature>
<dbReference type="InterPro" id="IPR036866">
    <property type="entry name" value="RibonucZ/Hydroxyglut_hydro"/>
</dbReference>
<reference evidence="3" key="1">
    <citation type="journal article" date="2019" name="Int. J. Syst. Evol. Microbiol.">
        <title>The Global Catalogue of Microorganisms (GCM) 10K type strain sequencing project: providing services to taxonomists for standard genome sequencing and annotation.</title>
        <authorList>
            <consortium name="The Broad Institute Genomics Platform"/>
            <consortium name="The Broad Institute Genome Sequencing Center for Infectious Disease"/>
            <person name="Wu L."/>
            <person name="Ma J."/>
        </authorList>
    </citation>
    <scope>NUCLEOTIDE SEQUENCE [LARGE SCALE GENOMIC DNA]</scope>
    <source>
        <strain evidence="3">JCM 31486</strain>
    </source>
</reference>
<gene>
    <name evidence="2" type="ORF">ACFQ1S_46740</name>
</gene>
<dbReference type="Pfam" id="PF00753">
    <property type="entry name" value="Lactamase_B"/>
    <property type="match status" value="1"/>
</dbReference>
<accession>A0ABW3MT43</accession>
<name>A0ABW3MT43_9PSEU</name>
<evidence type="ECO:0000313" key="2">
    <source>
        <dbReference type="EMBL" id="MFD1052569.1"/>
    </source>
</evidence>
<dbReference type="InterPro" id="IPR001279">
    <property type="entry name" value="Metallo-B-lactamas"/>
</dbReference>
<dbReference type="Gene3D" id="3.60.15.10">
    <property type="entry name" value="Ribonuclease Z/Hydroxyacylglutathione hydrolase-like"/>
    <property type="match status" value="1"/>
</dbReference>
<evidence type="ECO:0000313" key="3">
    <source>
        <dbReference type="Proteomes" id="UP001597045"/>
    </source>
</evidence>
<proteinExistence type="predicted"/>
<keyword evidence="3" id="KW-1185">Reference proteome</keyword>
<feature type="domain" description="Metallo-beta-lactamase" evidence="1">
    <location>
        <begin position="22"/>
        <end position="76"/>
    </location>
</feature>
<dbReference type="EMBL" id="JBHTIS010004536">
    <property type="protein sequence ID" value="MFD1052569.1"/>
    <property type="molecule type" value="Genomic_DNA"/>
</dbReference>
<dbReference type="Proteomes" id="UP001597045">
    <property type="component" value="Unassembled WGS sequence"/>
</dbReference>
<organism evidence="2 3">
    <name type="scientific">Kibdelosporangium lantanae</name>
    <dbReference type="NCBI Taxonomy" id="1497396"/>
    <lineage>
        <taxon>Bacteria</taxon>
        <taxon>Bacillati</taxon>
        <taxon>Actinomycetota</taxon>
        <taxon>Actinomycetes</taxon>
        <taxon>Pseudonocardiales</taxon>
        <taxon>Pseudonocardiaceae</taxon>
        <taxon>Kibdelosporangium</taxon>
    </lineage>
</organism>
<sequence>MTFTEVAQGVYARRHEELDLTTGLVVGDTHCLVVDTRGDHRQGADLVKAVRDVTDLPWHVVLTHPHFDHYFGTREFFPCEVWAHQSFRVDPGDQAVWAGKYRDTGEEDVA</sequence>
<evidence type="ECO:0000259" key="1">
    <source>
        <dbReference type="Pfam" id="PF00753"/>
    </source>
</evidence>
<protein>
    <submittedName>
        <fullName evidence="2">MBL fold metallo-hydrolase</fullName>
    </submittedName>
</protein>
<dbReference type="SUPFAM" id="SSF56281">
    <property type="entry name" value="Metallo-hydrolase/oxidoreductase"/>
    <property type="match status" value="1"/>
</dbReference>